<evidence type="ECO:0000313" key="3">
    <source>
        <dbReference type="EMBL" id="HIR57338.1"/>
    </source>
</evidence>
<dbReference type="EMBL" id="DVHF01000079">
    <property type="protein sequence ID" value="HIR57338.1"/>
    <property type="molecule type" value="Genomic_DNA"/>
</dbReference>
<dbReference type="InterPro" id="IPR006059">
    <property type="entry name" value="SBP"/>
</dbReference>
<dbReference type="PROSITE" id="PS51257">
    <property type="entry name" value="PROKAR_LIPOPROTEIN"/>
    <property type="match status" value="1"/>
</dbReference>
<feature type="region of interest" description="Disordered" evidence="1">
    <location>
        <begin position="21"/>
        <end position="47"/>
    </location>
</feature>
<comment type="caution">
    <text evidence="3">The sequence shown here is derived from an EMBL/GenBank/DDBJ whole genome shotgun (WGS) entry which is preliminary data.</text>
</comment>
<dbReference type="AlphaFoldDB" id="A0A9D1J1I5"/>
<dbReference type="Proteomes" id="UP000886785">
    <property type="component" value="Unassembled WGS sequence"/>
</dbReference>
<reference evidence="3" key="1">
    <citation type="submission" date="2020-10" db="EMBL/GenBank/DDBJ databases">
        <authorList>
            <person name="Gilroy R."/>
        </authorList>
    </citation>
    <scope>NUCLEOTIDE SEQUENCE</scope>
    <source>
        <strain evidence="3">ChiSjej1B19-7085</strain>
    </source>
</reference>
<proteinExistence type="predicted"/>
<dbReference type="PANTHER" id="PTHR43649:SF12">
    <property type="entry name" value="DIACETYLCHITOBIOSE BINDING PROTEIN DASA"/>
    <property type="match status" value="1"/>
</dbReference>
<sequence>MKKAISALLAVAMLLTACSSASSTSSGTGEASGSSSSGETSTESSTSSEPLTLHAFQYVVENQQVDFPTMWFYQELEEKTGVHVEWEQVKDGDWDTRLNLMFASGDYPDVIMRGSLDVEEYGVTQGIIVPLDDYIEENMPNYYSRLSMNNSNASIPASDGKSYFIGNLVAQNVNHDGSHYINKTWLDALGLEIPQTIEELNQALIAFRDNDPNGNGEADEIPFCAGDLIHQTQGVYTHFANFGVPLQRYVYACITDGDTVVFPGYMDGFRPALEWLNMCYTEGLLDPEAITQDSNVWASKMNEGRVGYTTYLRLLNTALQPEIAEQYVSILPPASEYGVSVPRILEVSDFGAALTIANEHIPETLQWLDAQFETETMMISYNGPIEEGGPIEPTMQINDEGKYEILYVPENNELYNYVPVMLGQFFAPGDYYFDIYEMPPHRIERYESSQQYEEGGVLEETSFEYLSKLCKMDSDSALEATRLFTEIDKFMQESIASFITNGVTDESWQTFLDTAAAVGVDRYIELYQTAYDNYLANQ</sequence>
<evidence type="ECO:0000256" key="1">
    <source>
        <dbReference type="SAM" id="MobiDB-lite"/>
    </source>
</evidence>
<organism evidence="3 4">
    <name type="scientific">Candidatus Gallacutalibacter pullicola</name>
    <dbReference type="NCBI Taxonomy" id="2840830"/>
    <lineage>
        <taxon>Bacteria</taxon>
        <taxon>Bacillati</taxon>
        <taxon>Bacillota</taxon>
        <taxon>Clostridia</taxon>
        <taxon>Eubacteriales</taxon>
        <taxon>Candidatus Gallacutalibacter</taxon>
    </lineage>
</organism>
<evidence type="ECO:0000313" key="4">
    <source>
        <dbReference type="Proteomes" id="UP000886785"/>
    </source>
</evidence>
<protein>
    <submittedName>
        <fullName evidence="3">Extracellular solute-binding protein</fullName>
    </submittedName>
</protein>
<dbReference type="PANTHER" id="PTHR43649">
    <property type="entry name" value="ARABINOSE-BINDING PROTEIN-RELATED"/>
    <property type="match status" value="1"/>
</dbReference>
<feature type="chain" id="PRO_5039458597" evidence="2">
    <location>
        <begin position="22"/>
        <end position="538"/>
    </location>
</feature>
<feature type="signal peptide" evidence="2">
    <location>
        <begin position="1"/>
        <end position="21"/>
    </location>
</feature>
<gene>
    <name evidence="3" type="ORF">IAA54_06690</name>
</gene>
<dbReference type="SUPFAM" id="SSF53850">
    <property type="entry name" value="Periplasmic binding protein-like II"/>
    <property type="match status" value="1"/>
</dbReference>
<accession>A0A9D1J1I5</accession>
<dbReference type="Gene3D" id="3.40.190.10">
    <property type="entry name" value="Periplasmic binding protein-like II"/>
    <property type="match status" value="2"/>
</dbReference>
<name>A0A9D1J1I5_9FIRM</name>
<reference evidence="3" key="2">
    <citation type="journal article" date="2021" name="PeerJ">
        <title>Extensive microbial diversity within the chicken gut microbiome revealed by metagenomics and culture.</title>
        <authorList>
            <person name="Gilroy R."/>
            <person name="Ravi A."/>
            <person name="Getino M."/>
            <person name="Pursley I."/>
            <person name="Horton D.L."/>
            <person name="Alikhan N.F."/>
            <person name="Baker D."/>
            <person name="Gharbi K."/>
            <person name="Hall N."/>
            <person name="Watson M."/>
            <person name="Adriaenssens E.M."/>
            <person name="Foster-Nyarko E."/>
            <person name="Jarju S."/>
            <person name="Secka A."/>
            <person name="Antonio M."/>
            <person name="Oren A."/>
            <person name="Chaudhuri R.R."/>
            <person name="La Ragione R."/>
            <person name="Hildebrand F."/>
            <person name="Pallen M.J."/>
        </authorList>
    </citation>
    <scope>NUCLEOTIDE SEQUENCE</scope>
    <source>
        <strain evidence="3">ChiSjej1B19-7085</strain>
    </source>
</reference>
<dbReference type="InterPro" id="IPR050490">
    <property type="entry name" value="Bact_solute-bd_prot1"/>
</dbReference>
<dbReference type="Pfam" id="PF01547">
    <property type="entry name" value="SBP_bac_1"/>
    <property type="match status" value="1"/>
</dbReference>
<keyword evidence="2" id="KW-0732">Signal</keyword>
<evidence type="ECO:0000256" key="2">
    <source>
        <dbReference type="SAM" id="SignalP"/>
    </source>
</evidence>